<name>A0A3N2PRQ5_SODAK</name>
<dbReference type="STRING" id="1314773.A0A3N2PRQ5"/>
<dbReference type="AlphaFoldDB" id="A0A3N2PRQ5"/>
<dbReference type="Proteomes" id="UP000272025">
    <property type="component" value="Unassembled WGS sequence"/>
</dbReference>
<dbReference type="GeneID" id="39580638"/>
<dbReference type="RefSeq" id="XP_028465007.1">
    <property type="nucleotide sequence ID" value="XM_028612160.1"/>
</dbReference>
<dbReference type="OrthoDB" id="5357075at2759"/>
<feature type="region of interest" description="Disordered" evidence="1">
    <location>
        <begin position="59"/>
        <end position="78"/>
    </location>
</feature>
<organism evidence="2 3">
    <name type="scientific">Sodiomyces alkalinus (strain CBS 110278 / VKM F-3762 / F11)</name>
    <name type="common">Alkaliphilic filamentous fungus</name>
    <dbReference type="NCBI Taxonomy" id="1314773"/>
    <lineage>
        <taxon>Eukaryota</taxon>
        <taxon>Fungi</taxon>
        <taxon>Dikarya</taxon>
        <taxon>Ascomycota</taxon>
        <taxon>Pezizomycotina</taxon>
        <taxon>Sordariomycetes</taxon>
        <taxon>Hypocreomycetidae</taxon>
        <taxon>Glomerellales</taxon>
        <taxon>Plectosphaerellaceae</taxon>
        <taxon>Sodiomyces</taxon>
    </lineage>
</organism>
<protein>
    <submittedName>
        <fullName evidence="2">Uncharacterized protein</fullName>
    </submittedName>
</protein>
<sequence>MVTCRPNMQVHDDLAALFSRNLTFRPELQSQALVGTQVQAPEQPSTAVEENPMIDSLRESPTQATSTLPNSNPEPKPITYSISQHYTHSAHLHRPAVSQVRQEEQSAATQDVHQQQRRSSEPPQTEQLTAEFVLSQNGVDPTVLSRSQHQLFRISDPDQQARLVELWRVAPPTSSQDNPSLAWTTTTYEQEERWAKLRYDRSLEAERARQNGNFAMSLDGTPVQIEDGRWLASSNNVEPYMMSGYEELMRREQEREQRRQRQQAEGRSPKNVYSHFGTAVGSNNSQAYSRATDPVYRGSAGDWPVQQQQQQQQMQQQMQMQMYTDHPYGQYDVFQQQQFGGPAGNMEAMEIM</sequence>
<proteinExistence type="predicted"/>
<gene>
    <name evidence="2" type="ORF">SODALDRAFT_334283</name>
</gene>
<feature type="region of interest" description="Disordered" evidence="1">
    <location>
        <begin position="250"/>
        <end position="273"/>
    </location>
</feature>
<reference evidence="2 3" key="1">
    <citation type="journal article" date="2018" name="Mol. Ecol.">
        <title>The obligate alkalophilic soda-lake fungus Sodiomyces alkalinus has shifted to a protein diet.</title>
        <authorList>
            <person name="Grum-Grzhimaylo A.A."/>
            <person name="Falkoski D.L."/>
            <person name="van den Heuvel J."/>
            <person name="Valero-Jimenez C.A."/>
            <person name="Min B."/>
            <person name="Choi I.G."/>
            <person name="Lipzen A."/>
            <person name="Daum C.G."/>
            <person name="Aanen D.K."/>
            <person name="Tsang A."/>
            <person name="Henrissat B."/>
            <person name="Bilanenko E.N."/>
            <person name="de Vries R.P."/>
            <person name="van Kan J.A.L."/>
            <person name="Grigoriev I.V."/>
            <person name="Debets A.J.M."/>
        </authorList>
    </citation>
    <scope>NUCLEOTIDE SEQUENCE [LARGE SCALE GENOMIC DNA]</scope>
    <source>
        <strain evidence="2 3">F11</strain>
    </source>
</reference>
<feature type="region of interest" description="Disordered" evidence="1">
    <location>
        <begin position="86"/>
        <end position="126"/>
    </location>
</feature>
<evidence type="ECO:0000313" key="3">
    <source>
        <dbReference type="Proteomes" id="UP000272025"/>
    </source>
</evidence>
<accession>A0A3N2PRQ5</accession>
<evidence type="ECO:0000313" key="2">
    <source>
        <dbReference type="EMBL" id="ROT37201.1"/>
    </source>
</evidence>
<feature type="compositionally biased region" description="Basic and acidic residues" evidence="1">
    <location>
        <begin position="250"/>
        <end position="268"/>
    </location>
</feature>
<evidence type="ECO:0000256" key="1">
    <source>
        <dbReference type="SAM" id="MobiDB-lite"/>
    </source>
</evidence>
<feature type="compositionally biased region" description="Polar residues" evidence="1">
    <location>
        <begin position="59"/>
        <end position="73"/>
    </location>
</feature>
<keyword evidence="3" id="KW-1185">Reference proteome</keyword>
<dbReference type="EMBL" id="ML119057">
    <property type="protein sequence ID" value="ROT37201.1"/>
    <property type="molecule type" value="Genomic_DNA"/>
</dbReference>